<dbReference type="GO" id="GO:0008168">
    <property type="term" value="F:methyltransferase activity"/>
    <property type="evidence" value="ECO:0007669"/>
    <property type="project" value="UniProtKB-KW"/>
</dbReference>
<keyword evidence="3 7" id="KW-0808">Transferase</keyword>
<evidence type="ECO:0000256" key="4">
    <source>
        <dbReference type="ARBA" id="ARBA00022691"/>
    </source>
</evidence>
<evidence type="ECO:0000313" key="7">
    <source>
        <dbReference type="EMBL" id="CCF82941.1"/>
    </source>
</evidence>
<dbReference type="Proteomes" id="UP000004221">
    <property type="component" value="Unassembled WGS sequence"/>
</dbReference>
<dbReference type="PANTHER" id="PTHR43667">
    <property type="entry name" value="CYCLOPROPANE-FATTY-ACYL-PHOSPHOLIPID SYNTHASE"/>
    <property type="match status" value="1"/>
</dbReference>
<name>I4EE29_9BACT</name>
<protein>
    <submittedName>
        <fullName evidence="7">Uncharacterized methyltransferase in lpd-3 5'region</fullName>
        <ecNumber evidence="7">2.1.1.-</ecNumber>
    </submittedName>
</protein>
<dbReference type="PIRSF" id="PIRSF003085">
    <property type="entry name" value="CMAS"/>
    <property type="match status" value="1"/>
</dbReference>
<dbReference type="CDD" id="cd02440">
    <property type="entry name" value="AdoMet_MTases"/>
    <property type="match status" value="1"/>
</dbReference>
<keyword evidence="5" id="KW-0443">Lipid metabolism</keyword>
<dbReference type="Pfam" id="PF25371">
    <property type="entry name" value="DUF7884"/>
    <property type="match status" value="1"/>
</dbReference>
<dbReference type="GO" id="GO:0008610">
    <property type="term" value="P:lipid biosynthetic process"/>
    <property type="evidence" value="ECO:0007669"/>
    <property type="project" value="InterPro"/>
</dbReference>
<dbReference type="InterPro" id="IPR057206">
    <property type="entry name" value="DUF7884"/>
</dbReference>
<dbReference type="GO" id="GO:0032259">
    <property type="term" value="P:methylation"/>
    <property type="evidence" value="ECO:0007669"/>
    <property type="project" value="UniProtKB-KW"/>
</dbReference>
<evidence type="ECO:0000256" key="1">
    <source>
        <dbReference type="ARBA" id="ARBA00010815"/>
    </source>
</evidence>
<dbReference type="InterPro" id="IPR003333">
    <property type="entry name" value="CMAS"/>
</dbReference>
<evidence type="ECO:0000256" key="3">
    <source>
        <dbReference type="ARBA" id="ARBA00022679"/>
    </source>
</evidence>
<dbReference type="Pfam" id="PF02353">
    <property type="entry name" value="CMAS"/>
    <property type="match status" value="1"/>
</dbReference>
<evidence type="ECO:0000313" key="8">
    <source>
        <dbReference type="Proteomes" id="UP000004221"/>
    </source>
</evidence>
<dbReference type="SUPFAM" id="SSF53335">
    <property type="entry name" value="S-adenosyl-L-methionine-dependent methyltransferases"/>
    <property type="match status" value="1"/>
</dbReference>
<reference evidence="7 8" key="1">
    <citation type="journal article" date="2012" name="ISME J.">
        <title>Nitrification expanded: discovery, physiology and genomics of a nitrite-oxidizing bacterium from the phylum Chloroflexi.</title>
        <authorList>
            <person name="Sorokin D.Y."/>
            <person name="Lucker S."/>
            <person name="Vejmelkova D."/>
            <person name="Kostrikina N.A."/>
            <person name="Kleerebezem R."/>
            <person name="Rijpstra W.I."/>
            <person name="Damste J.S."/>
            <person name="Le Paslier D."/>
            <person name="Muyzer G."/>
            <person name="Wagner M."/>
            <person name="van Loosdrecht M.C."/>
            <person name="Daims H."/>
        </authorList>
    </citation>
    <scope>NUCLEOTIDE SEQUENCE [LARGE SCALE GENOMIC DNA]</scope>
    <source>
        <strain evidence="8">none</strain>
    </source>
</reference>
<dbReference type="InterPro" id="IPR029063">
    <property type="entry name" value="SAM-dependent_MTases_sf"/>
</dbReference>
<evidence type="ECO:0000256" key="2">
    <source>
        <dbReference type="ARBA" id="ARBA00022603"/>
    </source>
</evidence>
<gene>
    <name evidence="7" type="ORF">NITHO_170002</name>
</gene>
<dbReference type="RefSeq" id="WP_008475516.1">
    <property type="nucleotide sequence ID" value="NZ_CAGS01000079.1"/>
</dbReference>
<evidence type="ECO:0000259" key="6">
    <source>
        <dbReference type="Pfam" id="PF25371"/>
    </source>
</evidence>
<dbReference type="EC" id="2.1.1.-" evidence="7"/>
<comment type="caution">
    <text evidence="7">The sequence shown here is derived from an EMBL/GenBank/DDBJ whole genome shotgun (WGS) entry which is preliminary data.</text>
</comment>
<accession>I4EE29</accession>
<keyword evidence="8" id="KW-1185">Reference proteome</keyword>
<organism evidence="7 8">
    <name type="scientific">Nitrolancea hollandica Lb</name>
    <dbReference type="NCBI Taxonomy" id="1129897"/>
    <lineage>
        <taxon>Bacteria</taxon>
        <taxon>Pseudomonadati</taxon>
        <taxon>Thermomicrobiota</taxon>
        <taxon>Thermomicrobia</taxon>
        <taxon>Sphaerobacterales</taxon>
        <taxon>Sphaerobacterineae</taxon>
        <taxon>Sphaerobacteraceae</taxon>
        <taxon>Nitrolancea</taxon>
    </lineage>
</organism>
<comment type="similarity">
    <text evidence="1">Belongs to the CFA/CMAS family.</text>
</comment>
<dbReference type="Gene3D" id="3.40.50.150">
    <property type="entry name" value="Vaccinia Virus protein VP39"/>
    <property type="match status" value="1"/>
</dbReference>
<keyword evidence="4" id="KW-0949">S-adenosyl-L-methionine</keyword>
<dbReference type="PANTHER" id="PTHR43667:SF1">
    <property type="entry name" value="CYCLOPROPANE-FATTY-ACYL-PHOSPHOLIPID SYNTHASE"/>
    <property type="match status" value="1"/>
</dbReference>
<dbReference type="EMBL" id="CAGS01000079">
    <property type="protein sequence ID" value="CCF82941.1"/>
    <property type="molecule type" value="Genomic_DNA"/>
</dbReference>
<sequence>MRVGQARKPGRAVRTTMSFLHDTFGDVHPREFAVRLWDGTTWEAEACPARFTLVLQHPGALRAIFWPPSELTFAEAYIHDDFDIEGDIEAVFPVAENLLTNLHWGVKERLRQATRLLTLPAPHHPRNGRRTAGLNGDRHSIERDRKAIAYHYDLSNAFYALWLDRRMVYSCAHFDTPDEDLDLAQERKLEDICRRLQLKPGERLLDVGCGWGGLVIYAARRYQVNALGITLSQAQADLANERIREAGLADRCRVAVRDYREVREAGSFDKIVSVGMFEHVGESKLPGYFHQAWHLLRPGGIFLNRGISRPVGDQNDSTTTFVTTYVFPDGELVPVSTTVRVAEEAGFEVREVESLREHYMLTTRHWLHRLEARSKEAHDIIDDVHYRIWRLYLAGSAYDFQMGYINIYQTLLAKPDHGRTEVARNLISQPIGANGGAARSAPV</sequence>
<feature type="domain" description="DUF7884" evidence="6">
    <location>
        <begin position="20"/>
        <end position="95"/>
    </location>
</feature>
<keyword evidence="2 7" id="KW-0489">Methyltransferase</keyword>
<dbReference type="OrthoDB" id="9782855at2"/>
<evidence type="ECO:0000256" key="5">
    <source>
        <dbReference type="ARBA" id="ARBA00023098"/>
    </source>
</evidence>
<dbReference type="InterPro" id="IPR050723">
    <property type="entry name" value="CFA/CMAS"/>
</dbReference>
<dbReference type="AlphaFoldDB" id="I4EE29"/>
<proteinExistence type="inferred from homology"/>